<accession>A0A2Z4RRB7</accession>
<gene>
    <name evidence="1" type="ORF">DKY63_27790</name>
</gene>
<sequence>MTSTSLTGPDTSAAEALRARQALGFDNAPDIESLFPLPTARDRRLFRALLREVPAFGQSTTVDMYKAQRTKAQIMNTVSGFMNGSRMLIQRLGAGVLSSASLAQVRATPLVVLERVLNSTQSQDLADQLLKKLRWYGANRGEQTPASVRNQLLCNAICLYLNGPSADNPQELAGFNWQDPAHWGKNYQTLRNDFEQHLLHTRRVANTKEAILAAHLLQTRLSKDFAVPDIPADIRYKSSVVWVNFMHGVLLAEELDLPALSFQQLVNLPLERSVTASPEELEKIAQLRLGPALEWAVCVGIIQSRTASDYGEEDIKRALTALETHSESLRKAVLSLDLRPPERLKMAKQIKDDLFGSRGFESDGRRLVPEDSNYIGAKSTPTLNLPGHEFVDLYADGQIVAGKRWVLTQSDGKTRTVRTLRIDDRRKLYSELMDSERIYRKTEDPGPSWIGRLLPDINAQFDTDFNKYLASIKSAYQTLIISLLTSLPLADRLALEKGEVVVLSLRQRIQKNGQVQEVRARKGFLLQVTNEKEGGDKNITYYELIPNAGYIRERTSLRFSTIDGVLTEFPLHASIPGQTFTPGLSTSLLIDWPAHLSGRTPASRASSSAIVDPVGFMPAIAISGSNAIDSQVTPLESSRLNAVAHYIATNFLYVDEQELRIQARGMTVFDTIRARNEKRQETFAAIAKGFVPFWGSIEDLLSDDTKSKLLGGVGLVVDLASFLFPVGKFMSGSVRLIRLGNGVSSMAVKASLPSFSSLTRNLLIASAKNLNPLDGLPTLLKSMASGAGRGLLATGRLSLVGIKKLTGQADNYRLAHNLPQAIDPGSWKPLTNNDHLATINGIDDVLVRHTNPSDLQRFHLVDPVTSLPYGPRLFNNHRNIRQGRSTFKMQPPTESHALAELSEHAHIREVLEVDGRTTLFVDDIPYRLDGNQLRRADLIDDRSLFKSVPCRVRRAPGDEICKTIYVTRAPAPTPAIGSLDESKGWAPWFGDSIYKPAISTQPLLVDAIKTYKQLNASLEFQKGIFARIKVHLPYDRSRLFDTLEVGAVIVPAKDNSKHYVITRLNAGDFYGAERLPGQSLSVPLTLRKAHTLPAGLVEELKTVYIGSLNANNMVRIHGAEAVERAMKTMDDIAIPIGGHVNPPDTLKLLKVDTSPGEAVLFDHSTRSIVRKSTDGAATWTLSRDASDSVRETTAEVFNNLFQRPVITVTQSTQGGPKALKIDDTMRQLQKHISNKLRRPLKDPRNIAFAEIKTKDGTREIYVSVSGSKGDTDFLPLFEPLANKKEVTVDGIRYFNIDSGVRAPQTSLGISAENKLVAIPHTIENIETYTPALTARPTSLDTEAKLISVIRDKYPDPKTLDSVTIATTMAPCDSCSVVMKQFGYDGSPGALNVLWK</sequence>
<dbReference type="RefSeq" id="WP_110967052.1">
    <property type="nucleotide sequence ID" value="NZ_CP029693.1"/>
</dbReference>
<proteinExistence type="predicted"/>
<evidence type="ECO:0000313" key="2">
    <source>
        <dbReference type="Proteomes" id="UP000250299"/>
    </source>
</evidence>
<name>A0A2Z4RRB7_PSEPU</name>
<evidence type="ECO:0000313" key="1">
    <source>
        <dbReference type="EMBL" id="AWY43517.1"/>
    </source>
</evidence>
<reference evidence="1 2" key="1">
    <citation type="submission" date="2018-05" db="EMBL/GenBank/DDBJ databases">
        <title>Whole genome sequence of Pseudomonas putida JBC17.</title>
        <authorList>
            <person name="Lee Y.H."/>
            <person name="David K."/>
        </authorList>
    </citation>
    <scope>NUCLEOTIDE SEQUENCE [LARGE SCALE GENOMIC DNA]</scope>
    <source>
        <strain evidence="1 2">JBC17</strain>
    </source>
</reference>
<dbReference type="Proteomes" id="UP000250299">
    <property type="component" value="Chromosome"/>
</dbReference>
<protein>
    <submittedName>
        <fullName evidence="1">Uncharacterized protein</fullName>
    </submittedName>
</protein>
<dbReference type="EMBL" id="CP029693">
    <property type="protein sequence ID" value="AWY43517.1"/>
    <property type="molecule type" value="Genomic_DNA"/>
</dbReference>
<dbReference type="OrthoDB" id="6756152at2"/>
<organism evidence="1 2">
    <name type="scientific">Pseudomonas putida</name>
    <name type="common">Arthrobacter siderocapsulatus</name>
    <dbReference type="NCBI Taxonomy" id="303"/>
    <lineage>
        <taxon>Bacteria</taxon>
        <taxon>Pseudomonadati</taxon>
        <taxon>Pseudomonadota</taxon>
        <taxon>Gammaproteobacteria</taxon>
        <taxon>Pseudomonadales</taxon>
        <taxon>Pseudomonadaceae</taxon>
        <taxon>Pseudomonas</taxon>
    </lineage>
</organism>